<dbReference type="OrthoDB" id="1149618at2759"/>
<keyword evidence="5" id="KW-1185">Reference proteome</keyword>
<dbReference type="AlphaFoldDB" id="A0A444X7B1"/>
<dbReference type="PANTHER" id="PTHR31373">
    <property type="entry name" value="OS06G0652100 PROTEIN"/>
    <property type="match status" value="1"/>
</dbReference>
<dbReference type="Pfam" id="PF11443">
    <property type="entry name" value="DUF2828"/>
    <property type="match status" value="1"/>
</dbReference>
<evidence type="ECO:0000256" key="1">
    <source>
        <dbReference type="SAM" id="MobiDB-lite"/>
    </source>
</evidence>
<feature type="domain" description="DUF2828" evidence="2">
    <location>
        <begin position="8"/>
        <end position="116"/>
    </location>
</feature>
<gene>
    <name evidence="4" type="ORF">Ahy_B10g105131</name>
</gene>
<evidence type="ECO:0000259" key="3">
    <source>
        <dbReference type="Pfam" id="PF25043"/>
    </source>
</evidence>
<organism evidence="4 5">
    <name type="scientific">Arachis hypogaea</name>
    <name type="common">Peanut</name>
    <dbReference type="NCBI Taxonomy" id="3818"/>
    <lineage>
        <taxon>Eukaryota</taxon>
        <taxon>Viridiplantae</taxon>
        <taxon>Streptophyta</taxon>
        <taxon>Embryophyta</taxon>
        <taxon>Tracheophyta</taxon>
        <taxon>Spermatophyta</taxon>
        <taxon>Magnoliopsida</taxon>
        <taxon>eudicotyledons</taxon>
        <taxon>Gunneridae</taxon>
        <taxon>Pentapetalae</taxon>
        <taxon>rosids</taxon>
        <taxon>fabids</taxon>
        <taxon>Fabales</taxon>
        <taxon>Fabaceae</taxon>
        <taxon>Papilionoideae</taxon>
        <taxon>50 kb inversion clade</taxon>
        <taxon>dalbergioids sensu lato</taxon>
        <taxon>Dalbergieae</taxon>
        <taxon>Pterocarpus clade</taxon>
        <taxon>Arachis</taxon>
    </lineage>
</organism>
<feature type="domain" description="DUF7788" evidence="3">
    <location>
        <begin position="177"/>
        <end position="250"/>
    </location>
</feature>
<dbReference type="InterPro" id="IPR058580">
    <property type="entry name" value="DUF2828"/>
</dbReference>
<reference evidence="4 5" key="1">
    <citation type="submission" date="2019-01" db="EMBL/GenBank/DDBJ databases">
        <title>Sequencing of cultivated peanut Arachis hypogaea provides insights into genome evolution and oil improvement.</title>
        <authorList>
            <person name="Chen X."/>
        </authorList>
    </citation>
    <scope>NUCLEOTIDE SEQUENCE [LARGE SCALE GENOMIC DNA]</scope>
    <source>
        <strain evidence="5">cv. Fuhuasheng</strain>
        <tissue evidence="4">Leaves</tissue>
    </source>
</reference>
<feature type="region of interest" description="Disordered" evidence="1">
    <location>
        <begin position="1"/>
        <end position="20"/>
    </location>
</feature>
<evidence type="ECO:0000313" key="5">
    <source>
        <dbReference type="Proteomes" id="UP000289738"/>
    </source>
</evidence>
<dbReference type="STRING" id="3818.A0A444X7B1"/>
<dbReference type="PIRSF" id="PIRSF015417">
    <property type="entry name" value="T31B5_30_vWA"/>
    <property type="match status" value="1"/>
</dbReference>
<feature type="compositionally biased region" description="Basic residues" evidence="1">
    <location>
        <begin position="1"/>
        <end position="11"/>
    </location>
</feature>
<proteinExistence type="predicted"/>
<evidence type="ECO:0000259" key="2">
    <source>
        <dbReference type="Pfam" id="PF11443"/>
    </source>
</evidence>
<dbReference type="EMBL" id="SDMP01000020">
    <property type="protein sequence ID" value="RYQ85559.1"/>
    <property type="molecule type" value="Genomic_DNA"/>
</dbReference>
<dbReference type="InterPro" id="IPR056690">
    <property type="entry name" value="DUF7788"/>
</dbReference>
<protein>
    <submittedName>
        <fullName evidence="4">Uncharacterized protein</fullName>
    </submittedName>
</protein>
<accession>A0A444X7B1</accession>
<dbReference type="PANTHER" id="PTHR31373:SF17">
    <property type="entry name" value="OS06G0652100 PROTEIN"/>
    <property type="match status" value="1"/>
</dbReference>
<dbReference type="Proteomes" id="UP000289738">
    <property type="component" value="Chromosome B10"/>
</dbReference>
<sequence length="250" mass="28874">MMKTKALHQRSKKETVPTLREHKKVSMAKKLLHRYKNDAHFWLFHDSVTDHFANCLKTDIELLNSSRSTDISLAAIARRIFPREGKSEYEGIEETYYAYRIRDRLRKDVFIPLRKSRLLRHDKERFQKYLEVVKSGKTTIASSALLPHKIRAPLGDVAELQWSRMVGDMFSKGKIKNCLAVCDVFGSMSGVPMEVFVALGLLVSELNEKPWAGKVITFGEDPQLHLIEGNNLNSKTKFIREMEWGMNTDF</sequence>
<dbReference type="Pfam" id="PF25043">
    <property type="entry name" value="DUF7788"/>
    <property type="match status" value="1"/>
</dbReference>
<name>A0A444X7B1_ARAHY</name>
<evidence type="ECO:0000313" key="4">
    <source>
        <dbReference type="EMBL" id="RYQ85559.1"/>
    </source>
</evidence>
<comment type="caution">
    <text evidence="4">The sequence shown here is derived from an EMBL/GenBank/DDBJ whole genome shotgun (WGS) entry which is preliminary data.</text>
</comment>
<dbReference type="InterPro" id="IPR011205">
    <property type="entry name" value="UCP015417_vWA"/>
</dbReference>